<evidence type="ECO:0000313" key="3">
    <source>
        <dbReference type="Proteomes" id="UP000608955"/>
    </source>
</evidence>
<name>A0A919CUU6_9ACTN</name>
<evidence type="ECO:0000313" key="2">
    <source>
        <dbReference type="EMBL" id="GHD87428.1"/>
    </source>
</evidence>
<keyword evidence="3" id="KW-1185">Reference proteome</keyword>
<feature type="region of interest" description="Disordered" evidence="1">
    <location>
        <begin position="48"/>
        <end position="74"/>
    </location>
</feature>
<sequence>MAYGAHPSPTPPPHPDMGLARDCEHCLGWGTVITRDGDHELCDTCQPVTEGDEPPRTAPAAFPRPADAPWRRPG</sequence>
<reference evidence="2" key="1">
    <citation type="journal article" date="2014" name="Int. J. Syst. Evol. Microbiol.">
        <title>Complete genome sequence of Corynebacterium casei LMG S-19264T (=DSM 44701T), isolated from a smear-ripened cheese.</title>
        <authorList>
            <consortium name="US DOE Joint Genome Institute (JGI-PGF)"/>
            <person name="Walter F."/>
            <person name="Albersmeier A."/>
            <person name="Kalinowski J."/>
            <person name="Ruckert C."/>
        </authorList>
    </citation>
    <scope>NUCLEOTIDE SEQUENCE</scope>
    <source>
        <strain evidence="2">JCM 4654</strain>
    </source>
</reference>
<dbReference type="EMBL" id="BMVF01000004">
    <property type="protein sequence ID" value="GHD87428.1"/>
    <property type="molecule type" value="Genomic_DNA"/>
</dbReference>
<dbReference type="RefSeq" id="WP_190177304.1">
    <property type="nucleotide sequence ID" value="NZ_BMVF01000004.1"/>
</dbReference>
<accession>A0A919CUU6</accession>
<organism evidence="2 3">
    <name type="scientific">Streptomyces naganishii JCM 4654</name>
    <dbReference type="NCBI Taxonomy" id="1306179"/>
    <lineage>
        <taxon>Bacteria</taxon>
        <taxon>Bacillati</taxon>
        <taxon>Actinomycetota</taxon>
        <taxon>Actinomycetes</taxon>
        <taxon>Kitasatosporales</taxon>
        <taxon>Streptomycetaceae</taxon>
        <taxon>Streptomyces</taxon>
    </lineage>
</organism>
<reference evidence="2" key="2">
    <citation type="submission" date="2020-09" db="EMBL/GenBank/DDBJ databases">
        <authorList>
            <person name="Sun Q."/>
            <person name="Ohkuma M."/>
        </authorList>
    </citation>
    <scope>NUCLEOTIDE SEQUENCE</scope>
    <source>
        <strain evidence="2">JCM 4654</strain>
    </source>
</reference>
<proteinExistence type="predicted"/>
<protein>
    <submittedName>
        <fullName evidence="2">Uncharacterized protein</fullName>
    </submittedName>
</protein>
<gene>
    <name evidence="2" type="ORF">GCM10010508_19520</name>
</gene>
<evidence type="ECO:0000256" key="1">
    <source>
        <dbReference type="SAM" id="MobiDB-lite"/>
    </source>
</evidence>
<feature type="compositionally biased region" description="Low complexity" evidence="1">
    <location>
        <begin position="58"/>
        <end position="68"/>
    </location>
</feature>
<dbReference type="AlphaFoldDB" id="A0A919CUU6"/>
<dbReference type="Proteomes" id="UP000608955">
    <property type="component" value="Unassembled WGS sequence"/>
</dbReference>
<comment type="caution">
    <text evidence="2">The sequence shown here is derived from an EMBL/GenBank/DDBJ whole genome shotgun (WGS) entry which is preliminary data.</text>
</comment>